<accession>A0A2I2KI42</accession>
<protein>
    <submittedName>
        <fullName evidence="1">Uncharacterized protein</fullName>
    </submittedName>
</protein>
<dbReference type="Proteomes" id="UP000234331">
    <property type="component" value="Unassembled WGS sequence"/>
</dbReference>
<dbReference type="EMBL" id="FZMO01000001">
    <property type="protein sequence ID" value="SNQ45335.1"/>
    <property type="molecule type" value="Genomic_DNA"/>
</dbReference>
<evidence type="ECO:0000313" key="1">
    <source>
        <dbReference type="EMBL" id="SNQ45335.1"/>
    </source>
</evidence>
<dbReference type="AlphaFoldDB" id="A0A2I2KI42"/>
<reference evidence="1 2" key="1">
    <citation type="submission" date="2017-06" db="EMBL/GenBank/DDBJ databases">
        <authorList>
            <person name="Kim H.J."/>
            <person name="Triplett B.A."/>
        </authorList>
    </citation>
    <scope>NUCLEOTIDE SEQUENCE [LARGE SCALE GENOMIC DNA]</scope>
    <source>
        <strain evidence="1">FRACA_ARgP5</strain>
    </source>
</reference>
<gene>
    <name evidence="1" type="ORF">FRACA_10095</name>
</gene>
<sequence length="108" mass="12219">MPVQMQRMRIAPGALEDVRAWLKTAGTPGLIAAHRELRLWVEHCFLVEDGARTYLFNYLELDEPETLGERATAITEPAFVELRGRFRGWFDEVVIFAPDASVVATESV</sequence>
<proteinExistence type="predicted"/>
<evidence type="ECO:0000313" key="2">
    <source>
        <dbReference type="Proteomes" id="UP000234331"/>
    </source>
</evidence>
<organism evidence="1 2">
    <name type="scientific">Frankia canadensis</name>
    <dbReference type="NCBI Taxonomy" id="1836972"/>
    <lineage>
        <taxon>Bacteria</taxon>
        <taxon>Bacillati</taxon>
        <taxon>Actinomycetota</taxon>
        <taxon>Actinomycetes</taxon>
        <taxon>Frankiales</taxon>
        <taxon>Frankiaceae</taxon>
        <taxon>Frankia</taxon>
    </lineage>
</organism>
<dbReference type="RefSeq" id="WP_165818165.1">
    <property type="nucleotide sequence ID" value="NZ_FZMO01000001.1"/>
</dbReference>
<name>A0A2I2KI42_9ACTN</name>
<keyword evidence="2" id="KW-1185">Reference proteome</keyword>